<dbReference type="Pfam" id="PF00158">
    <property type="entry name" value="Sigma54_activat"/>
    <property type="match status" value="1"/>
</dbReference>
<dbReference type="RefSeq" id="WP_095615719.1">
    <property type="nucleotide sequence ID" value="NZ_NSKD01000001.1"/>
</dbReference>
<evidence type="ECO:0000256" key="2">
    <source>
        <dbReference type="ARBA" id="ARBA00022840"/>
    </source>
</evidence>
<dbReference type="Gene3D" id="3.40.50.300">
    <property type="entry name" value="P-loop containing nucleotide triphosphate hydrolases"/>
    <property type="match status" value="1"/>
</dbReference>
<proteinExistence type="predicted"/>
<dbReference type="SUPFAM" id="SSF52540">
    <property type="entry name" value="P-loop containing nucleoside triphosphate hydrolases"/>
    <property type="match status" value="1"/>
</dbReference>
<sequence length="324" mass="35444">MFSNEAFTRLGGDSPSLQAVLRSAALVAATDATALVTGESGTGKELLARGMHEASRRHAGPWVPVNCAALPSELVEAELFGYWKGAFTGADRNAPGFVHQAQNGTLFLDEIAELTLAGQAKLLRFLEEGECQRLGSGRAETLDVRVIAATHQDLSALVAQGRFRSDLFYRLNVIPLTLPPLRERDGDVGLLLDRFRRELAQTHGVDTPAFAQSARTRLTRYAWPGNVRELRNLVERCVVLMPGRTLESRDLPVEWFADSCVSEPHLGVYLPPEGVRLEDVEADLIRQALSRSGGNRTRAAALVGVTRDTLLYRLRKHGLIPGSD</sequence>
<reference evidence="7 8" key="1">
    <citation type="submission" date="2017-08" db="EMBL/GenBank/DDBJ databases">
        <title>Halovibrio sewagensis sp. nov., isolated from wastewater of high salinity.</title>
        <authorList>
            <person name="Dong X."/>
            <person name="Zhang G."/>
        </authorList>
    </citation>
    <scope>NUCLEOTIDE SEQUENCE [LARGE SCALE GENOMIC DNA]</scope>
    <source>
        <strain evidence="7 8">YL5-2</strain>
    </source>
</reference>
<evidence type="ECO:0000313" key="8">
    <source>
        <dbReference type="Proteomes" id="UP000218896"/>
    </source>
</evidence>
<dbReference type="GO" id="GO:0006355">
    <property type="term" value="P:regulation of DNA-templated transcription"/>
    <property type="evidence" value="ECO:0007669"/>
    <property type="project" value="InterPro"/>
</dbReference>
<dbReference type="InterPro" id="IPR003593">
    <property type="entry name" value="AAA+_ATPase"/>
</dbReference>
<keyword evidence="1" id="KW-0547">Nucleotide-binding</keyword>
<dbReference type="OrthoDB" id="9804019at2"/>
<keyword evidence="5" id="KW-0804">Transcription</keyword>
<dbReference type="Pfam" id="PF02954">
    <property type="entry name" value="HTH_8"/>
    <property type="match status" value="1"/>
</dbReference>
<dbReference type="PROSITE" id="PS00688">
    <property type="entry name" value="SIGMA54_INTERACT_3"/>
    <property type="match status" value="1"/>
</dbReference>
<accession>A0A2A2FAF4</accession>
<protein>
    <submittedName>
        <fullName evidence="7">Sigma-54-dependent Fis family transcriptional regulator</fullName>
    </submittedName>
</protein>
<dbReference type="SUPFAM" id="SSF46689">
    <property type="entry name" value="Homeodomain-like"/>
    <property type="match status" value="1"/>
</dbReference>
<dbReference type="EMBL" id="NSKD01000001">
    <property type="protein sequence ID" value="PAU81612.1"/>
    <property type="molecule type" value="Genomic_DNA"/>
</dbReference>
<dbReference type="InterPro" id="IPR009057">
    <property type="entry name" value="Homeodomain-like_sf"/>
</dbReference>
<evidence type="ECO:0000313" key="7">
    <source>
        <dbReference type="EMBL" id="PAU81612.1"/>
    </source>
</evidence>
<dbReference type="Proteomes" id="UP000218896">
    <property type="component" value="Unassembled WGS sequence"/>
</dbReference>
<evidence type="ECO:0000256" key="4">
    <source>
        <dbReference type="ARBA" id="ARBA00023125"/>
    </source>
</evidence>
<dbReference type="Gene3D" id="1.10.10.60">
    <property type="entry name" value="Homeodomain-like"/>
    <property type="match status" value="1"/>
</dbReference>
<dbReference type="InterPro" id="IPR025944">
    <property type="entry name" value="Sigma_54_int_dom_CS"/>
</dbReference>
<dbReference type="AlphaFoldDB" id="A0A2A2FAF4"/>
<dbReference type="PRINTS" id="PR01590">
    <property type="entry name" value="HTHFIS"/>
</dbReference>
<dbReference type="PANTHER" id="PTHR32071">
    <property type="entry name" value="TRANSCRIPTIONAL REGULATORY PROTEIN"/>
    <property type="match status" value="1"/>
</dbReference>
<comment type="caution">
    <text evidence="7">The sequence shown here is derived from an EMBL/GenBank/DDBJ whole genome shotgun (WGS) entry which is preliminary data.</text>
</comment>
<organism evidence="7 8">
    <name type="scientific">Halovibrio salipaludis</name>
    <dbReference type="NCBI Taxonomy" id="2032626"/>
    <lineage>
        <taxon>Bacteria</taxon>
        <taxon>Pseudomonadati</taxon>
        <taxon>Pseudomonadota</taxon>
        <taxon>Gammaproteobacteria</taxon>
        <taxon>Oceanospirillales</taxon>
        <taxon>Halomonadaceae</taxon>
        <taxon>Halovibrio</taxon>
    </lineage>
</organism>
<evidence type="ECO:0000256" key="1">
    <source>
        <dbReference type="ARBA" id="ARBA00022741"/>
    </source>
</evidence>
<dbReference type="PANTHER" id="PTHR32071:SF57">
    <property type="entry name" value="C4-DICARBOXYLATE TRANSPORT TRANSCRIPTIONAL REGULATORY PROTEIN DCTD"/>
    <property type="match status" value="1"/>
</dbReference>
<dbReference type="SMART" id="SM00382">
    <property type="entry name" value="AAA"/>
    <property type="match status" value="1"/>
</dbReference>
<dbReference type="GO" id="GO:0043565">
    <property type="term" value="F:sequence-specific DNA binding"/>
    <property type="evidence" value="ECO:0007669"/>
    <property type="project" value="InterPro"/>
</dbReference>
<dbReference type="Gene3D" id="1.10.8.60">
    <property type="match status" value="1"/>
</dbReference>
<keyword evidence="8" id="KW-1185">Reference proteome</keyword>
<evidence type="ECO:0000256" key="5">
    <source>
        <dbReference type="ARBA" id="ARBA00023163"/>
    </source>
</evidence>
<dbReference type="InterPro" id="IPR002078">
    <property type="entry name" value="Sigma_54_int"/>
</dbReference>
<dbReference type="Pfam" id="PF25601">
    <property type="entry name" value="AAA_lid_14"/>
    <property type="match status" value="1"/>
</dbReference>
<dbReference type="InterPro" id="IPR025943">
    <property type="entry name" value="Sigma_54_int_dom_ATP-bd_2"/>
</dbReference>
<evidence type="ECO:0000256" key="3">
    <source>
        <dbReference type="ARBA" id="ARBA00023015"/>
    </source>
</evidence>
<keyword evidence="3" id="KW-0805">Transcription regulation</keyword>
<dbReference type="GO" id="GO:0005524">
    <property type="term" value="F:ATP binding"/>
    <property type="evidence" value="ECO:0007669"/>
    <property type="project" value="UniProtKB-KW"/>
</dbReference>
<dbReference type="FunFam" id="3.40.50.300:FF:000006">
    <property type="entry name" value="DNA-binding transcriptional regulator NtrC"/>
    <property type="match status" value="1"/>
</dbReference>
<dbReference type="PROSITE" id="PS50045">
    <property type="entry name" value="SIGMA54_INTERACT_4"/>
    <property type="match status" value="1"/>
</dbReference>
<name>A0A2A2FAF4_9GAMM</name>
<keyword evidence="4" id="KW-0238">DNA-binding</keyword>
<dbReference type="InterPro" id="IPR027417">
    <property type="entry name" value="P-loop_NTPase"/>
</dbReference>
<dbReference type="PROSITE" id="PS00676">
    <property type="entry name" value="SIGMA54_INTERACT_2"/>
    <property type="match status" value="1"/>
</dbReference>
<dbReference type="InterPro" id="IPR058031">
    <property type="entry name" value="AAA_lid_NorR"/>
</dbReference>
<dbReference type="InterPro" id="IPR002197">
    <property type="entry name" value="HTH_Fis"/>
</dbReference>
<feature type="domain" description="Sigma-54 factor interaction" evidence="6">
    <location>
        <begin position="10"/>
        <end position="239"/>
    </location>
</feature>
<dbReference type="CDD" id="cd00009">
    <property type="entry name" value="AAA"/>
    <property type="match status" value="1"/>
</dbReference>
<gene>
    <name evidence="7" type="ORF">CK501_00200</name>
</gene>
<keyword evidence="2" id="KW-0067">ATP-binding</keyword>
<evidence type="ECO:0000259" key="6">
    <source>
        <dbReference type="PROSITE" id="PS50045"/>
    </source>
</evidence>